<reference evidence="1" key="1">
    <citation type="journal article" date="2021" name="Proc. Natl. Acad. Sci. U.S.A.">
        <title>A Catalog of Tens of Thousands of Viruses from Human Metagenomes Reveals Hidden Associations with Chronic Diseases.</title>
        <authorList>
            <person name="Tisza M.J."/>
            <person name="Buck C.B."/>
        </authorList>
    </citation>
    <scope>NUCLEOTIDE SEQUENCE</scope>
    <source>
        <strain evidence="1">CtmTa7</strain>
    </source>
</reference>
<protein>
    <submittedName>
        <fullName evidence="1">Uncharacterized protein</fullName>
    </submittedName>
</protein>
<name>A0A8S5RD22_9VIRU</name>
<sequence>MRQHQRYIRKVHSSLQIVAMRCIQSEVIWLIMVVYVLAASQKEKRQYYIFVGQKKLTNIGIKINIIIKGVI</sequence>
<proteinExistence type="predicted"/>
<evidence type="ECO:0000313" key="1">
    <source>
        <dbReference type="EMBL" id="DAE28965.1"/>
    </source>
</evidence>
<dbReference type="EMBL" id="BK059091">
    <property type="protein sequence ID" value="DAE28965.1"/>
    <property type="molecule type" value="Genomic_DNA"/>
</dbReference>
<organism evidence="1">
    <name type="scientific">virus sp. ctmTa7</name>
    <dbReference type="NCBI Taxonomy" id="2828255"/>
    <lineage>
        <taxon>Viruses</taxon>
    </lineage>
</organism>
<accession>A0A8S5RD22</accession>